<accession>E3NL26</accession>
<dbReference type="InterPro" id="IPR007701">
    <property type="entry name" value="Interferon-rel_develop_reg_N"/>
</dbReference>
<dbReference type="InterPro" id="IPR016024">
    <property type="entry name" value="ARM-type_fold"/>
</dbReference>
<feature type="domain" description="Interferon-related developmental regulator N-terminal" evidence="2">
    <location>
        <begin position="28"/>
        <end position="282"/>
    </location>
</feature>
<evidence type="ECO:0000256" key="1">
    <source>
        <dbReference type="ARBA" id="ARBA00008828"/>
    </source>
</evidence>
<dbReference type="STRING" id="31234.E3NL26"/>
<proteinExistence type="inferred from homology"/>
<protein>
    <recommendedName>
        <fullName evidence="2">Interferon-related developmental regulator N-terminal domain-containing protein</fullName>
    </recommendedName>
</protein>
<dbReference type="Proteomes" id="UP000008281">
    <property type="component" value="Unassembled WGS sequence"/>
</dbReference>
<dbReference type="InterPro" id="IPR039777">
    <property type="entry name" value="IFRD"/>
</dbReference>
<gene>
    <name evidence="3" type="ORF">CRE_04389</name>
</gene>
<dbReference type="EMBL" id="DS268858">
    <property type="protein sequence ID" value="EFP03991.1"/>
    <property type="molecule type" value="Genomic_DNA"/>
</dbReference>
<dbReference type="OMA" id="ITSICCE"/>
<name>E3NL26_CAERE</name>
<comment type="similarity">
    <text evidence="1">Belongs to the IFRD family.</text>
</comment>
<sequence>MGKSSRKNKNKIAPVNSTDGELKAFNYAEDPEEMARNELVDNMEKLDSKSSKDRTDTLITINSLLRSRPTLTFVVRYHDVMSTVLTLKNKPDPEAEQLVTLMCLFVLHGGKLITDLIFEPMSQMRSILQDESRSVALRMACSNTLAIITSICCEDGFANGMACKSVWSSKTEGDGKLIATALTSWCFIILADAETIEEAESSQPKIVTLLSHKDLEVRLAAARTLAYLQECMHEAQEDFAGFPNEDHVLNVLREMMKNEKRTSKKDRKEQRKGVRDVLEYLETKEDVAVEYVENNGQETLHLNSFRMKMAYGLCCDVLKGGVQVHLKSNPVMRYLFGWDPVPLGA</sequence>
<dbReference type="HOGENOM" id="CLU_031384_2_1_1"/>
<dbReference type="AlphaFoldDB" id="E3NL26"/>
<dbReference type="InterPro" id="IPR011989">
    <property type="entry name" value="ARM-like"/>
</dbReference>
<evidence type="ECO:0000259" key="2">
    <source>
        <dbReference type="Pfam" id="PF05004"/>
    </source>
</evidence>
<dbReference type="PANTHER" id="PTHR12354">
    <property type="entry name" value="INTERFERON-RELATED DEVELOPMENTAL REGULATOR"/>
    <property type="match status" value="1"/>
</dbReference>
<dbReference type="eggNOG" id="KOG2842">
    <property type="taxonomic scope" value="Eukaryota"/>
</dbReference>
<keyword evidence="4" id="KW-1185">Reference proteome</keyword>
<dbReference type="Gene3D" id="1.25.10.10">
    <property type="entry name" value="Leucine-rich Repeat Variant"/>
    <property type="match status" value="1"/>
</dbReference>
<evidence type="ECO:0000313" key="3">
    <source>
        <dbReference type="EMBL" id="EFP03991.1"/>
    </source>
</evidence>
<dbReference type="InParanoid" id="E3NL26"/>
<dbReference type="OrthoDB" id="686784at2759"/>
<dbReference type="SUPFAM" id="SSF48371">
    <property type="entry name" value="ARM repeat"/>
    <property type="match status" value="1"/>
</dbReference>
<organism evidence="4">
    <name type="scientific">Caenorhabditis remanei</name>
    <name type="common">Caenorhabditis vulgaris</name>
    <dbReference type="NCBI Taxonomy" id="31234"/>
    <lineage>
        <taxon>Eukaryota</taxon>
        <taxon>Metazoa</taxon>
        <taxon>Ecdysozoa</taxon>
        <taxon>Nematoda</taxon>
        <taxon>Chromadorea</taxon>
        <taxon>Rhabditida</taxon>
        <taxon>Rhabditina</taxon>
        <taxon>Rhabditomorpha</taxon>
        <taxon>Rhabditoidea</taxon>
        <taxon>Rhabditidae</taxon>
        <taxon>Peloderinae</taxon>
        <taxon>Caenorhabditis</taxon>
    </lineage>
</organism>
<dbReference type="Pfam" id="PF05004">
    <property type="entry name" value="IFRD"/>
    <property type="match status" value="1"/>
</dbReference>
<evidence type="ECO:0000313" key="4">
    <source>
        <dbReference type="Proteomes" id="UP000008281"/>
    </source>
</evidence>
<reference evidence="3" key="1">
    <citation type="submission" date="2007-07" db="EMBL/GenBank/DDBJ databases">
        <title>PCAP assembly of the Caenorhabditis remanei genome.</title>
        <authorList>
            <consortium name="The Caenorhabditis remanei Sequencing Consortium"/>
            <person name="Wilson R.K."/>
        </authorList>
    </citation>
    <scope>NUCLEOTIDE SEQUENCE [LARGE SCALE GENOMIC DNA]</scope>
    <source>
        <strain evidence="3">PB4641</strain>
    </source>
</reference>
<dbReference type="PANTHER" id="PTHR12354:SF1">
    <property type="entry name" value="INTERFERON-RELATED DEVELOPMENTAL REGULATOR 1"/>
    <property type="match status" value="1"/>
</dbReference>